<dbReference type="Gene3D" id="3.90.25.10">
    <property type="entry name" value="UDP-galactose 4-epimerase, domain 1"/>
    <property type="match status" value="1"/>
</dbReference>
<keyword evidence="5" id="KW-1185">Reference proteome</keyword>
<sequence length="339" mass="37063">MSQKYANDQPAGFNNKIKNIAIVGGAGQIGKSIVSALLAKNAFKITAISRTGSANIPAPGVHVASINYDDPSTIVDALKGQDAFIITMNVRAPPNYTEILVRAAAEAGVPWILPNEFGGDGTAKEAGRDALIGPAKEKDRTLIEELGTSWVGICCGFWYEYSLAGPGLFGIDIAKREVVFFDEGTQKMNTSTWAQTGQAVAEVLSLPVFPKDANDTSTTLSNYRNRYVYVSSFCLSQKDMFEAVKRATGTRNGDWNISFVPSKERYTESIKRMQQGEHIGFAYALYTRYFYPDNSGYYESVHGLDNDKLGLPKEDLDEFTKKSVGLSESGYVERLFASA</sequence>
<gene>
    <name evidence="4" type="ORF">K504DRAFT_393820</name>
</gene>
<name>A0A6G1JRB4_9PLEO</name>
<dbReference type="AlphaFoldDB" id="A0A6G1JRB4"/>
<protein>
    <submittedName>
        <fullName evidence="4">NAD(P)-binding protein</fullName>
    </submittedName>
</protein>
<keyword evidence="2" id="KW-0560">Oxidoreductase</keyword>
<keyword evidence="1" id="KW-0521">NADP</keyword>
<dbReference type="PANTHER" id="PTHR47706">
    <property type="entry name" value="NMRA-LIKE FAMILY PROTEIN"/>
    <property type="match status" value="1"/>
</dbReference>
<proteinExistence type="predicted"/>
<accession>A0A6G1JRB4</accession>
<reference evidence="4" key="1">
    <citation type="journal article" date="2020" name="Stud. Mycol.">
        <title>101 Dothideomycetes genomes: a test case for predicting lifestyles and emergence of pathogens.</title>
        <authorList>
            <person name="Haridas S."/>
            <person name="Albert R."/>
            <person name="Binder M."/>
            <person name="Bloem J."/>
            <person name="Labutti K."/>
            <person name="Salamov A."/>
            <person name="Andreopoulos B."/>
            <person name="Baker S."/>
            <person name="Barry K."/>
            <person name="Bills G."/>
            <person name="Bluhm B."/>
            <person name="Cannon C."/>
            <person name="Castanera R."/>
            <person name="Culley D."/>
            <person name="Daum C."/>
            <person name="Ezra D."/>
            <person name="Gonzalez J."/>
            <person name="Henrissat B."/>
            <person name="Kuo A."/>
            <person name="Liang C."/>
            <person name="Lipzen A."/>
            <person name="Lutzoni F."/>
            <person name="Magnuson J."/>
            <person name="Mondo S."/>
            <person name="Nolan M."/>
            <person name="Ohm R."/>
            <person name="Pangilinan J."/>
            <person name="Park H.-J."/>
            <person name="Ramirez L."/>
            <person name="Alfaro M."/>
            <person name="Sun H."/>
            <person name="Tritt A."/>
            <person name="Yoshinaga Y."/>
            <person name="Zwiers L.-H."/>
            <person name="Turgeon B."/>
            <person name="Goodwin S."/>
            <person name="Spatafora J."/>
            <person name="Crous P."/>
            <person name="Grigoriev I."/>
        </authorList>
    </citation>
    <scope>NUCLEOTIDE SEQUENCE</scope>
    <source>
        <strain evidence="4">CBS 279.74</strain>
    </source>
</reference>
<evidence type="ECO:0000313" key="4">
    <source>
        <dbReference type="EMBL" id="KAF2702853.1"/>
    </source>
</evidence>
<dbReference type="Proteomes" id="UP000799428">
    <property type="component" value="Unassembled WGS sequence"/>
</dbReference>
<dbReference type="PANTHER" id="PTHR47706:SF7">
    <property type="entry name" value="CIPA-LIKE, PUTATIVE (AFU_ORTHOLOGUE AFUA_1G01630)-RELATED"/>
    <property type="match status" value="1"/>
</dbReference>
<dbReference type="InterPro" id="IPR051609">
    <property type="entry name" value="NmrA/Isoflavone_reductase-like"/>
</dbReference>
<dbReference type="SUPFAM" id="SSF51735">
    <property type="entry name" value="NAD(P)-binding Rossmann-fold domains"/>
    <property type="match status" value="1"/>
</dbReference>
<evidence type="ECO:0000256" key="2">
    <source>
        <dbReference type="ARBA" id="ARBA00023002"/>
    </source>
</evidence>
<feature type="domain" description="NmrA-like" evidence="3">
    <location>
        <begin position="18"/>
        <end position="319"/>
    </location>
</feature>
<dbReference type="OrthoDB" id="419598at2759"/>
<dbReference type="InterPro" id="IPR008030">
    <property type="entry name" value="NmrA-like"/>
</dbReference>
<dbReference type="InterPro" id="IPR045312">
    <property type="entry name" value="PCBER-like"/>
</dbReference>
<dbReference type="Pfam" id="PF05368">
    <property type="entry name" value="NmrA"/>
    <property type="match status" value="1"/>
</dbReference>
<evidence type="ECO:0000313" key="5">
    <source>
        <dbReference type="Proteomes" id="UP000799428"/>
    </source>
</evidence>
<dbReference type="Gene3D" id="3.40.50.720">
    <property type="entry name" value="NAD(P)-binding Rossmann-like Domain"/>
    <property type="match status" value="1"/>
</dbReference>
<dbReference type="CDD" id="cd05259">
    <property type="entry name" value="PCBER_SDR_a"/>
    <property type="match status" value="1"/>
</dbReference>
<evidence type="ECO:0000259" key="3">
    <source>
        <dbReference type="Pfam" id="PF05368"/>
    </source>
</evidence>
<dbReference type="EMBL" id="MU005792">
    <property type="protein sequence ID" value="KAF2702853.1"/>
    <property type="molecule type" value="Genomic_DNA"/>
</dbReference>
<evidence type="ECO:0000256" key="1">
    <source>
        <dbReference type="ARBA" id="ARBA00022857"/>
    </source>
</evidence>
<dbReference type="InterPro" id="IPR036291">
    <property type="entry name" value="NAD(P)-bd_dom_sf"/>
</dbReference>
<organism evidence="4 5">
    <name type="scientific">Pleomassaria siparia CBS 279.74</name>
    <dbReference type="NCBI Taxonomy" id="1314801"/>
    <lineage>
        <taxon>Eukaryota</taxon>
        <taxon>Fungi</taxon>
        <taxon>Dikarya</taxon>
        <taxon>Ascomycota</taxon>
        <taxon>Pezizomycotina</taxon>
        <taxon>Dothideomycetes</taxon>
        <taxon>Pleosporomycetidae</taxon>
        <taxon>Pleosporales</taxon>
        <taxon>Pleomassariaceae</taxon>
        <taxon>Pleomassaria</taxon>
    </lineage>
</organism>
<dbReference type="GO" id="GO:0016491">
    <property type="term" value="F:oxidoreductase activity"/>
    <property type="evidence" value="ECO:0007669"/>
    <property type="project" value="UniProtKB-KW"/>
</dbReference>